<sequence>MSEPVLPLKGAHHEGLVDVREIGPQGMVTLRGDLSSEALQKAVTGLTGMKMPGQRGANTSGENGLLWMSPDELLILVPYRQAGQAVAQLDKALTGEHHLAVNISDARALFRLQGSQLRDVLAKLTPADTSPEGLPVGELRRTRFAQVAAGVWLTERSTAQVFCFRSVADYMFALLKTAAHPEAHVGFH</sequence>
<dbReference type="Gene3D" id="3.30.70.1520">
    <property type="entry name" value="Heterotetrameric sarcosine oxidase"/>
    <property type="match status" value="1"/>
</dbReference>
<accession>A0A238K201</accession>
<evidence type="ECO:0000313" key="2">
    <source>
        <dbReference type="Proteomes" id="UP000207598"/>
    </source>
</evidence>
<dbReference type="EMBL" id="FXYF01000002">
    <property type="protein sequence ID" value="SMX36793.1"/>
    <property type="molecule type" value="Genomic_DNA"/>
</dbReference>
<dbReference type="AlphaFoldDB" id="A0A238K201"/>
<dbReference type="Gene3D" id="3.30.1360.120">
    <property type="entry name" value="Probable tRNA modification gtpase trme, domain 1"/>
    <property type="match status" value="1"/>
</dbReference>
<dbReference type="InterPro" id="IPR007375">
    <property type="entry name" value="SoxG"/>
</dbReference>
<organism evidence="1 2">
    <name type="scientific">Maliponia aquimaris</name>
    <dbReference type="NCBI Taxonomy" id="1673631"/>
    <lineage>
        <taxon>Bacteria</taxon>
        <taxon>Pseudomonadati</taxon>
        <taxon>Pseudomonadota</taxon>
        <taxon>Alphaproteobacteria</taxon>
        <taxon>Rhodobacterales</taxon>
        <taxon>Paracoccaceae</taxon>
        <taxon>Maliponia</taxon>
    </lineage>
</organism>
<dbReference type="OrthoDB" id="9814782at2"/>
<dbReference type="Proteomes" id="UP000207598">
    <property type="component" value="Unassembled WGS sequence"/>
</dbReference>
<dbReference type="SUPFAM" id="SSF103025">
    <property type="entry name" value="Folate-binding domain"/>
    <property type="match status" value="1"/>
</dbReference>
<dbReference type="Pfam" id="PF04268">
    <property type="entry name" value="SoxG"/>
    <property type="match status" value="1"/>
</dbReference>
<name>A0A238K201_9RHOB</name>
<evidence type="ECO:0000313" key="1">
    <source>
        <dbReference type="EMBL" id="SMX36793.1"/>
    </source>
</evidence>
<proteinExistence type="predicted"/>
<keyword evidence="2" id="KW-1185">Reference proteome</keyword>
<protein>
    <submittedName>
        <fullName evidence="1">Sarcosine oxidase, gamma subunit family</fullName>
    </submittedName>
</protein>
<reference evidence="1 2" key="1">
    <citation type="submission" date="2017-05" db="EMBL/GenBank/DDBJ databases">
        <authorList>
            <person name="Song R."/>
            <person name="Chenine A.L."/>
            <person name="Ruprecht R.M."/>
        </authorList>
    </citation>
    <scope>NUCLEOTIDE SEQUENCE [LARGE SCALE GENOMIC DNA]</scope>
    <source>
        <strain evidence="1 2">CECT 8898</strain>
    </source>
</reference>
<gene>
    <name evidence="1" type="ORF">MAA8898_01047</name>
</gene>
<dbReference type="RefSeq" id="WP_094019900.1">
    <property type="nucleotide sequence ID" value="NZ_FXYF01000002.1"/>
</dbReference>
<dbReference type="InterPro" id="IPR027266">
    <property type="entry name" value="TrmE/GcvT-like"/>
</dbReference>